<dbReference type="SUPFAM" id="SSF53335">
    <property type="entry name" value="S-adenosyl-L-methionine-dependent methyltransferases"/>
    <property type="match status" value="1"/>
</dbReference>
<feature type="domain" description="Methyltransferase type 11" evidence="1">
    <location>
        <begin position="47"/>
        <end position="143"/>
    </location>
</feature>
<dbReference type="GO" id="GO:0032259">
    <property type="term" value="P:methylation"/>
    <property type="evidence" value="ECO:0007669"/>
    <property type="project" value="UniProtKB-KW"/>
</dbReference>
<dbReference type="EMBL" id="QVXO01000049">
    <property type="protein sequence ID" value="RPJ89050.1"/>
    <property type="molecule type" value="Genomic_DNA"/>
</dbReference>
<gene>
    <name evidence="2" type="ORF">DY367_24725</name>
</gene>
<keyword evidence="2" id="KW-0808">Transferase</keyword>
<dbReference type="RefSeq" id="WP_118933886.1">
    <property type="nucleotide sequence ID" value="NZ_CP061008.1"/>
</dbReference>
<dbReference type="OrthoDB" id="529208at2"/>
<evidence type="ECO:0000313" key="2">
    <source>
        <dbReference type="EMBL" id="RPJ89050.1"/>
    </source>
</evidence>
<dbReference type="InterPro" id="IPR013216">
    <property type="entry name" value="Methyltransf_11"/>
</dbReference>
<evidence type="ECO:0000259" key="1">
    <source>
        <dbReference type="Pfam" id="PF08241"/>
    </source>
</evidence>
<dbReference type="InterPro" id="IPR029063">
    <property type="entry name" value="SAM-dependent_MTases_sf"/>
</dbReference>
<dbReference type="GO" id="GO:0008757">
    <property type="term" value="F:S-adenosylmethionine-dependent methyltransferase activity"/>
    <property type="evidence" value="ECO:0007669"/>
    <property type="project" value="InterPro"/>
</dbReference>
<reference evidence="2 3" key="1">
    <citation type="submission" date="2018-08" db="EMBL/GenBank/DDBJ databases">
        <title>Achromobacter xylosoxidans Genome sequencing and assembly.</title>
        <authorList>
            <person name="Wang R."/>
            <person name="Rensing C."/>
            <person name="Li Y."/>
        </authorList>
    </citation>
    <scope>NUCLEOTIDE SEQUENCE [LARGE SCALE GENOMIC DNA]</scope>
    <source>
        <strain evidence="2 3">GD003A</strain>
    </source>
</reference>
<protein>
    <submittedName>
        <fullName evidence="2">Class I SAM-dependent methyltransferase</fullName>
    </submittedName>
</protein>
<proteinExistence type="predicted"/>
<dbReference type="PANTHER" id="PTHR43591">
    <property type="entry name" value="METHYLTRANSFERASE"/>
    <property type="match status" value="1"/>
</dbReference>
<keyword evidence="2" id="KW-0489">Methyltransferase</keyword>
<name>A0A424W748_ALCXX</name>
<dbReference type="Gene3D" id="3.40.50.150">
    <property type="entry name" value="Vaccinia Virus protein VP39"/>
    <property type="match status" value="1"/>
</dbReference>
<dbReference type="AlphaFoldDB" id="A0A424W748"/>
<dbReference type="Proteomes" id="UP000285324">
    <property type="component" value="Unassembled WGS sequence"/>
</dbReference>
<organism evidence="2 3">
    <name type="scientific">Alcaligenes xylosoxydans xylosoxydans</name>
    <name type="common">Achromobacter xylosoxidans</name>
    <dbReference type="NCBI Taxonomy" id="85698"/>
    <lineage>
        <taxon>Bacteria</taxon>
        <taxon>Pseudomonadati</taxon>
        <taxon>Pseudomonadota</taxon>
        <taxon>Betaproteobacteria</taxon>
        <taxon>Burkholderiales</taxon>
        <taxon>Alcaligenaceae</taxon>
        <taxon>Achromobacter</taxon>
    </lineage>
</organism>
<accession>A0A424W748</accession>
<sequence>MNTTPGDRVFSGSIPQFYQRYMVPLVFQPYAADIAARTAALRPSAVLEVAAGTGAVTRQLADQLPAGAAIVATDLNPAMLEQAQALGTSRAVTWRQADALKLPFEDQTFDAVVCQFGYMFLPDKAAAYAEARRVLRPGGAFLFNVWDRIEDNAFADTVEQALARLFPGDPPRFMSRIPHGYYDAAVIRADLARAGFTDRQTLETVAFESRADTPQTAAMAYCQGTPLRNEIEARGADMLDQAVNAAADALRARYGAGPITGRIQAHVITAPRGA</sequence>
<evidence type="ECO:0000313" key="3">
    <source>
        <dbReference type="Proteomes" id="UP000285324"/>
    </source>
</evidence>
<dbReference type="PANTHER" id="PTHR43591:SF24">
    <property type="entry name" value="2-METHOXY-6-POLYPRENYL-1,4-BENZOQUINOL METHYLASE, MITOCHONDRIAL"/>
    <property type="match status" value="1"/>
</dbReference>
<dbReference type="Pfam" id="PF08241">
    <property type="entry name" value="Methyltransf_11"/>
    <property type="match status" value="1"/>
</dbReference>
<comment type="caution">
    <text evidence="2">The sequence shown here is derived from an EMBL/GenBank/DDBJ whole genome shotgun (WGS) entry which is preliminary data.</text>
</comment>
<dbReference type="CDD" id="cd02440">
    <property type="entry name" value="AdoMet_MTases"/>
    <property type="match status" value="1"/>
</dbReference>